<dbReference type="RefSeq" id="WP_050569479.1">
    <property type="nucleotide sequence ID" value="NZ_CM001975.1"/>
</dbReference>
<protein>
    <submittedName>
        <fullName evidence="2">Uncharacterized protein</fullName>
    </submittedName>
</protein>
<dbReference type="Proteomes" id="UP000320591">
    <property type="component" value="Chromosome"/>
</dbReference>
<dbReference type="EMBL" id="CP042220">
    <property type="protein sequence ID" value="QDX29466.1"/>
    <property type="molecule type" value="Genomic_DNA"/>
</dbReference>
<organism evidence="2 3">
    <name type="scientific">Dickeya poaceiphila</name>
    <dbReference type="NCBI Taxonomy" id="568768"/>
    <lineage>
        <taxon>Bacteria</taxon>
        <taxon>Pseudomonadati</taxon>
        <taxon>Pseudomonadota</taxon>
        <taxon>Gammaproteobacteria</taxon>
        <taxon>Enterobacterales</taxon>
        <taxon>Pectobacteriaceae</taxon>
        <taxon>Dickeya</taxon>
    </lineage>
</organism>
<evidence type="ECO:0000313" key="2">
    <source>
        <dbReference type="EMBL" id="QDX29466.1"/>
    </source>
</evidence>
<dbReference type="AlphaFoldDB" id="A0A5B8HJE9"/>
<gene>
    <name evidence="2" type="ORF">Dpoa569_0001231</name>
</gene>
<accession>A0A5B8HJE9</accession>
<reference evidence="2 3" key="1">
    <citation type="journal article" date="2019" name="Environ. Microbiol.">
        <title>The phytopathogenic nature of Dickeya aquatica 174/2 and the dynamic early evolution of Dickeya pathogenicity.</title>
        <authorList>
            <person name="Duprey A."/>
            <person name="Taib N."/>
            <person name="Leonard S."/>
            <person name="Garin T."/>
            <person name="Flandrois J.P."/>
            <person name="Nasser W."/>
            <person name="Brochier-Armanet C."/>
            <person name="Reverchon S."/>
        </authorList>
    </citation>
    <scope>NUCLEOTIDE SEQUENCE [LARGE SCALE GENOMIC DNA]</scope>
    <source>
        <strain evidence="2 3">NCPPB 569</strain>
    </source>
</reference>
<dbReference type="KEGG" id="dic:Dpoa569_0001231"/>
<dbReference type="OrthoDB" id="7068853at2"/>
<feature type="region of interest" description="Disordered" evidence="1">
    <location>
        <begin position="164"/>
        <end position="189"/>
    </location>
</feature>
<keyword evidence="3" id="KW-1185">Reference proteome</keyword>
<evidence type="ECO:0000313" key="3">
    <source>
        <dbReference type="Proteomes" id="UP000320591"/>
    </source>
</evidence>
<name>A0A5B8HJE9_9GAMM</name>
<proteinExistence type="predicted"/>
<feature type="compositionally biased region" description="Basic and acidic residues" evidence="1">
    <location>
        <begin position="177"/>
        <end position="189"/>
    </location>
</feature>
<evidence type="ECO:0000256" key="1">
    <source>
        <dbReference type="SAM" id="MobiDB-lite"/>
    </source>
</evidence>
<sequence>MSKKNKGRIGETRVIRVITDIMDVGGDVDFTRHTNTNTADSGADIVLEHPQGFVDKLETIATKSDTESTIPNLPPSEVITNTEKTRIDVKNTDRKLGKDTVIKFGGDIRKNPDCKNHILMGGSALTKGAKDELISLQTAHSQSGKTILHITNAGLINIESHYKSLNSPETNSTPEPSETKDNQKPSETD</sequence>
<feature type="compositionally biased region" description="Polar residues" evidence="1">
    <location>
        <begin position="164"/>
        <end position="176"/>
    </location>
</feature>